<gene>
    <name evidence="8" type="ORF">MPUL_48830</name>
</gene>
<name>A0A7I7UQI5_MYCPV</name>
<organism evidence="8 9">
    <name type="scientific">Mycolicibacterium pulveris</name>
    <name type="common">Mycobacterium pulveris</name>
    <dbReference type="NCBI Taxonomy" id="36813"/>
    <lineage>
        <taxon>Bacteria</taxon>
        <taxon>Bacillati</taxon>
        <taxon>Actinomycetota</taxon>
        <taxon>Actinomycetes</taxon>
        <taxon>Mycobacteriales</taxon>
        <taxon>Mycobacteriaceae</taxon>
        <taxon>Mycolicibacterium</taxon>
    </lineage>
</organism>
<dbReference type="PROSITE" id="PS00086">
    <property type="entry name" value="CYTOCHROME_P450"/>
    <property type="match status" value="1"/>
</dbReference>
<sequence>MTYVDVGADDPEISQFHYGCPEYQEDANPVFDRMREKCPVAHSEQYGGFWMLSKYDDVLRAYQDTELFSSYPNPIPPNGIGSERPVIPVETDGPDHAKYRKILQPLFTVARLRPLEEKILQHTNELIDKIAERGECEFVAEFAHVLPTRIFLDMMGWPIADAPKFLEWTEKLMREPSPDPEESLRIKEETGYELVGYFAEELDRREELGPPKSGDDADFIDWLRSASFGGERPLTQFEILDFIFIVLLAGLDTVQGVLGLSIEFLAKNPGYRRELIEHPERIETAVEELLRWFAPVLPGRRLTRDVEIRGVQMKKDDRVLLLMGSSCRDADEFENPMSIDFQRSPNRHIAFGAGPHRCLGAFLARAELRIAIQQWLERFPEFGIKPGTSVVHHLSAVRGVTEMHLECR</sequence>
<keyword evidence="3 7" id="KW-0479">Metal-binding</keyword>
<dbReference type="InterPro" id="IPR001128">
    <property type="entry name" value="Cyt_P450"/>
</dbReference>
<comment type="similarity">
    <text evidence="1 7">Belongs to the cytochrome P450 family.</text>
</comment>
<evidence type="ECO:0000313" key="8">
    <source>
        <dbReference type="EMBL" id="BBY83725.1"/>
    </source>
</evidence>
<keyword evidence="4 7" id="KW-0560">Oxidoreductase</keyword>
<dbReference type="SUPFAM" id="SSF48264">
    <property type="entry name" value="Cytochrome P450"/>
    <property type="match status" value="1"/>
</dbReference>
<dbReference type="InterPro" id="IPR002397">
    <property type="entry name" value="Cyt_P450_B"/>
</dbReference>
<keyword evidence="5 7" id="KW-0408">Iron</keyword>
<evidence type="ECO:0000256" key="2">
    <source>
        <dbReference type="ARBA" id="ARBA00022617"/>
    </source>
</evidence>
<dbReference type="InterPro" id="IPR017972">
    <property type="entry name" value="Cyt_P450_CS"/>
</dbReference>
<keyword evidence="9" id="KW-1185">Reference proteome</keyword>
<dbReference type="Proteomes" id="UP000467252">
    <property type="component" value="Chromosome"/>
</dbReference>
<evidence type="ECO:0000256" key="6">
    <source>
        <dbReference type="ARBA" id="ARBA00023033"/>
    </source>
</evidence>
<dbReference type="AlphaFoldDB" id="A0A7I7UQI5"/>
<dbReference type="PANTHER" id="PTHR46696">
    <property type="entry name" value="P450, PUTATIVE (EUROFUNG)-RELATED"/>
    <property type="match status" value="1"/>
</dbReference>
<dbReference type="RefSeq" id="WP_163904803.1">
    <property type="nucleotide sequence ID" value="NZ_AP022599.1"/>
</dbReference>
<evidence type="ECO:0000313" key="9">
    <source>
        <dbReference type="Proteomes" id="UP000467252"/>
    </source>
</evidence>
<protein>
    <submittedName>
        <fullName evidence="8">Cytochrome P450</fullName>
    </submittedName>
</protein>
<dbReference type="GO" id="GO:0020037">
    <property type="term" value="F:heme binding"/>
    <property type="evidence" value="ECO:0007669"/>
    <property type="project" value="InterPro"/>
</dbReference>
<keyword evidence="6 7" id="KW-0503">Monooxygenase</keyword>
<evidence type="ECO:0000256" key="3">
    <source>
        <dbReference type="ARBA" id="ARBA00022723"/>
    </source>
</evidence>
<dbReference type="EMBL" id="AP022599">
    <property type="protein sequence ID" value="BBY83725.1"/>
    <property type="molecule type" value="Genomic_DNA"/>
</dbReference>
<dbReference type="InterPro" id="IPR036396">
    <property type="entry name" value="Cyt_P450_sf"/>
</dbReference>
<dbReference type="GO" id="GO:0004497">
    <property type="term" value="F:monooxygenase activity"/>
    <property type="evidence" value="ECO:0007669"/>
    <property type="project" value="UniProtKB-KW"/>
</dbReference>
<keyword evidence="2 7" id="KW-0349">Heme</keyword>
<proteinExistence type="inferred from homology"/>
<dbReference type="GO" id="GO:0005506">
    <property type="term" value="F:iron ion binding"/>
    <property type="evidence" value="ECO:0007669"/>
    <property type="project" value="InterPro"/>
</dbReference>
<dbReference type="GO" id="GO:0016705">
    <property type="term" value="F:oxidoreductase activity, acting on paired donors, with incorporation or reduction of molecular oxygen"/>
    <property type="evidence" value="ECO:0007669"/>
    <property type="project" value="InterPro"/>
</dbReference>
<evidence type="ECO:0000256" key="7">
    <source>
        <dbReference type="RuleBase" id="RU000461"/>
    </source>
</evidence>
<reference evidence="8 9" key="1">
    <citation type="journal article" date="2019" name="Emerg. Microbes Infect.">
        <title>Comprehensive subspecies identification of 175 nontuberculous mycobacteria species based on 7547 genomic profiles.</title>
        <authorList>
            <person name="Matsumoto Y."/>
            <person name="Kinjo T."/>
            <person name="Motooka D."/>
            <person name="Nabeya D."/>
            <person name="Jung N."/>
            <person name="Uechi K."/>
            <person name="Horii T."/>
            <person name="Iida T."/>
            <person name="Fujita J."/>
            <person name="Nakamura S."/>
        </authorList>
    </citation>
    <scope>NUCLEOTIDE SEQUENCE [LARGE SCALE GENOMIC DNA]</scope>
    <source>
        <strain evidence="8 9">JCM 6370</strain>
    </source>
</reference>
<dbReference type="Pfam" id="PF00067">
    <property type="entry name" value="p450"/>
    <property type="match status" value="1"/>
</dbReference>
<dbReference type="PRINTS" id="PR00359">
    <property type="entry name" value="BP450"/>
</dbReference>
<evidence type="ECO:0000256" key="5">
    <source>
        <dbReference type="ARBA" id="ARBA00023004"/>
    </source>
</evidence>
<dbReference type="Gene3D" id="1.10.630.10">
    <property type="entry name" value="Cytochrome P450"/>
    <property type="match status" value="1"/>
</dbReference>
<evidence type="ECO:0000256" key="1">
    <source>
        <dbReference type="ARBA" id="ARBA00010617"/>
    </source>
</evidence>
<evidence type="ECO:0000256" key="4">
    <source>
        <dbReference type="ARBA" id="ARBA00023002"/>
    </source>
</evidence>
<dbReference type="PRINTS" id="PR00385">
    <property type="entry name" value="P450"/>
</dbReference>
<dbReference type="PANTHER" id="PTHR46696:SF6">
    <property type="entry name" value="P450, PUTATIVE (EUROFUNG)-RELATED"/>
    <property type="match status" value="1"/>
</dbReference>
<accession>A0A7I7UQI5</accession>